<name>A0AAN6Q788_9PEZI</name>
<proteinExistence type="predicted"/>
<dbReference type="Proteomes" id="UP001305647">
    <property type="component" value="Unassembled WGS sequence"/>
</dbReference>
<feature type="compositionally biased region" description="Gly residues" evidence="1">
    <location>
        <begin position="29"/>
        <end position="39"/>
    </location>
</feature>
<reference evidence="2" key="2">
    <citation type="submission" date="2023-05" db="EMBL/GenBank/DDBJ databases">
        <authorList>
            <consortium name="Lawrence Berkeley National Laboratory"/>
            <person name="Steindorff A."/>
            <person name="Hensen N."/>
            <person name="Bonometti L."/>
            <person name="Westerberg I."/>
            <person name="Brannstrom I.O."/>
            <person name="Guillou S."/>
            <person name="Cros-Aarteil S."/>
            <person name="Calhoun S."/>
            <person name="Haridas S."/>
            <person name="Kuo A."/>
            <person name="Mondo S."/>
            <person name="Pangilinan J."/>
            <person name="Riley R."/>
            <person name="Labutti K."/>
            <person name="Andreopoulos B."/>
            <person name="Lipzen A."/>
            <person name="Chen C."/>
            <person name="Yanf M."/>
            <person name="Daum C."/>
            <person name="Ng V."/>
            <person name="Clum A."/>
            <person name="Ohm R."/>
            <person name="Martin F."/>
            <person name="Silar P."/>
            <person name="Natvig D."/>
            <person name="Lalanne C."/>
            <person name="Gautier V."/>
            <person name="Ament-Velasquez S.L."/>
            <person name="Kruys A."/>
            <person name="Hutchinson M.I."/>
            <person name="Powell A.J."/>
            <person name="Barry K."/>
            <person name="Miller A.N."/>
            <person name="Grigoriev I.V."/>
            <person name="Debuchy R."/>
            <person name="Gladieux P."/>
            <person name="Thoren M.H."/>
            <person name="Johannesson H."/>
        </authorList>
    </citation>
    <scope>NUCLEOTIDE SEQUENCE</scope>
    <source>
        <strain evidence="2">CBS 757.83</strain>
    </source>
</reference>
<sequence>MHSRLGVPRIASHIPALHSRDREPCSQAGLGGGLGGGSGESSREFRAMLLYPDSVPCVV</sequence>
<dbReference type="EMBL" id="MU863626">
    <property type="protein sequence ID" value="KAK4104933.1"/>
    <property type="molecule type" value="Genomic_DNA"/>
</dbReference>
<gene>
    <name evidence="2" type="ORF">N658DRAFT_493040</name>
</gene>
<evidence type="ECO:0000313" key="2">
    <source>
        <dbReference type="EMBL" id="KAK4104933.1"/>
    </source>
</evidence>
<feature type="region of interest" description="Disordered" evidence="1">
    <location>
        <begin position="1"/>
        <end position="41"/>
    </location>
</feature>
<dbReference type="AlphaFoldDB" id="A0AAN6Q788"/>
<protein>
    <submittedName>
        <fullName evidence="2">Uncharacterized protein</fullName>
    </submittedName>
</protein>
<evidence type="ECO:0000256" key="1">
    <source>
        <dbReference type="SAM" id="MobiDB-lite"/>
    </source>
</evidence>
<evidence type="ECO:0000313" key="3">
    <source>
        <dbReference type="Proteomes" id="UP001305647"/>
    </source>
</evidence>
<comment type="caution">
    <text evidence="2">The sequence shown here is derived from an EMBL/GenBank/DDBJ whole genome shotgun (WGS) entry which is preliminary data.</text>
</comment>
<accession>A0AAN6Q788</accession>
<keyword evidence="3" id="KW-1185">Reference proteome</keyword>
<reference evidence="2" key="1">
    <citation type="journal article" date="2023" name="Mol. Phylogenet. Evol.">
        <title>Genome-scale phylogeny and comparative genomics of the fungal order Sordariales.</title>
        <authorList>
            <person name="Hensen N."/>
            <person name="Bonometti L."/>
            <person name="Westerberg I."/>
            <person name="Brannstrom I.O."/>
            <person name="Guillou S."/>
            <person name="Cros-Aarteil S."/>
            <person name="Calhoun S."/>
            <person name="Haridas S."/>
            <person name="Kuo A."/>
            <person name="Mondo S."/>
            <person name="Pangilinan J."/>
            <person name="Riley R."/>
            <person name="LaButti K."/>
            <person name="Andreopoulos B."/>
            <person name="Lipzen A."/>
            <person name="Chen C."/>
            <person name="Yan M."/>
            <person name="Daum C."/>
            <person name="Ng V."/>
            <person name="Clum A."/>
            <person name="Steindorff A."/>
            <person name="Ohm R.A."/>
            <person name="Martin F."/>
            <person name="Silar P."/>
            <person name="Natvig D.O."/>
            <person name="Lalanne C."/>
            <person name="Gautier V."/>
            <person name="Ament-Velasquez S.L."/>
            <person name="Kruys A."/>
            <person name="Hutchinson M.I."/>
            <person name="Powell A.J."/>
            <person name="Barry K."/>
            <person name="Miller A.N."/>
            <person name="Grigoriev I.V."/>
            <person name="Debuchy R."/>
            <person name="Gladieux P."/>
            <person name="Hiltunen Thoren M."/>
            <person name="Johannesson H."/>
        </authorList>
    </citation>
    <scope>NUCLEOTIDE SEQUENCE</scope>
    <source>
        <strain evidence="2">CBS 757.83</strain>
    </source>
</reference>
<organism evidence="2 3">
    <name type="scientific">Parathielavia hyrcaniae</name>
    <dbReference type="NCBI Taxonomy" id="113614"/>
    <lineage>
        <taxon>Eukaryota</taxon>
        <taxon>Fungi</taxon>
        <taxon>Dikarya</taxon>
        <taxon>Ascomycota</taxon>
        <taxon>Pezizomycotina</taxon>
        <taxon>Sordariomycetes</taxon>
        <taxon>Sordariomycetidae</taxon>
        <taxon>Sordariales</taxon>
        <taxon>Chaetomiaceae</taxon>
        <taxon>Parathielavia</taxon>
    </lineage>
</organism>